<dbReference type="Pfam" id="PF01914">
    <property type="entry name" value="MarC"/>
    <property type="match status" value="1"/>
</dbReference>
<keyword evidence="6 7" id="KW-0472">Membrane</keyword>
<dbReference type="PANTHER" id="PTHR33508">
    <property type="entry name" value="UPF0056 MEMBRANE PROTEIN YHCE"/>
    <property type="match status" value="1"/>
</dbReference>
<evidence type="ECO:0000256" key="5">
    <source>
        <dbReference type="ARBA" id="ARBA00022989"/>
    </source>
</evidence>
<feature type="transmembrane region" description="Helical" evidence="7">
    <location>
        <begin position="76"/>
        <end position="95"/>
    </location>
</feature>
<comment type="subcellular location">
    <subcellularLocation>
        <location evidence="1 7">Cell membrane</location>
        <topology evidence="1 7">Multi-pass membrane protein</topology>
    </subcellularLocation>
</comment>
<dbReference type="RefSeq" id="WP_092343175.1">
    <property type="nucleotide sequence ID" value="NZ_FLSL01000114.1"/>
</dbReference>
<name>A0A0S4M520_9BURK</name>
<evidence type="ECO:0000313" key="9">
    <source>
        <dbReference type="Proteomes" id="UP000198651"/>
    </source>
</evidence>
<evidence type="ECO:0000256" key="3">
    <source>
        <dbReference type="ARBA" id="ARBA00022475"/>
    </source>
</evidence>
<feature type="transmembrane region" description="Helical" evidence="7">
    <location>
        <begin position="45"/>
        <end position="70"/>
    </location>
</feature>
<comment type="similarity">
    <text evidence="2 7">Belongs to the UPF0056 (MarC) family.</text>
</comment>
<accession>A0A0S4M520</accession>
<dbReference type="OrthoDB" id="21094at2"/>
<dbReference type="GO" id="GO:0005886">
    <property type="term" value="C:plasma membrane"/>
    <property type="evidence" value="ECO:0007669"/>
    <property type="project" value="UniProtKB-SubCell"/>
</dbReference>
<feature type="transmembrane region" description="Helical" evidence="7">
    <location>
        <begin position="12"/>
        <end position="33"/>
    </location>
</feature>
<dbReference type="AlphaFoldDB" id="A0A0S4M520"/>
<keyword evidence="4 7" id="KW-0812">Transmembrane</keyword>
<feature type="transmembrane region" description="Helical" evidence="7">
    <location>
        <begin position="149"/>
        <end position="169"/>
    </location>
</feature>
<evidence type="ECO:0000256" key="1">
    <source>
        <dbReference type="ARBA" id="ARBA00004651"/>
    </source>
</evidence>
<evidence type="ECO:0000256" key="7">
    <source>
        <dbReference type="RuleBase" id="RU362048"/>
    </source>
</evidence>
<keyword evidence="5 7" id="KW-1133">Transmembrane helix</keyword>
<keyword evidence="9" id="KW-1185">Reference proteome</keyword>
<gene>
    <name evidence="8" type="ORF">Ark11_0390</name>
</gene>
<organism evidence="8 9">
    <name type="scientific">Candidatus Ichthyocystis hellenicum</name>
    <dbReference type="NCBI Taxonomy" id="1561003"/>
    <lineage>
        <taxon>Bacteria</taxon>
        <taxon>Pseudomonadati</taxon>
        <taxon>Pseudomonadota</taxon>
        <taxon>Betaproteobacteria</taxon>
        <taxon>Burkholderiales</taxon>
        <taxon>Candidatus Ichthyocystis</taxon>
    </lineage>
</organism>
<dbReference type="Proteomes" id="UP000198651">
    <property type="component" value="Chromosome I"/>
</dbReference>
<evidence type="ECO:0000256" key="2">
    <source>
        <dbReference type="ARBA" id="ARBA00009784"/>
    </source>
</evidence>
<evidence type="ECO:0000313" key="8">
    <source>
        <dbReference type="EMBL" id="CUT17240.1"/>
    </source>
</evidence>
<evidence type="ECO:0000256" key="6">
    <source>
        <dbReference type="ARBA" id="ARBA00023136"/>
    </source>
</evidence>
<keyword evidence="3" id="KW-1003">Cell membrane</keyword>
<evidence type="ECO:0000256" key="4">
    <source>
        <dbReference type="ARBA" id="ARBA00022692"/>
    </source>
</evidence>
<dbReference type="PANTHER" id="PTHR33508:SF10">
    <property type="entry name" value="UPF0056 INNER MEMBRANE PROTEIN YHGN"/>
    <property type="match status" value="1"/>
</dbReference>
<reference evidence="9" key="1">
    <citation type="submission" date="2015-11" db="EMBL/GenBank/DDBJ databases">
        <authorList>
            <person name="Seth-Smith H.M.B."/>
        </authorList>
    </citation>
    <scope>NUCLEOTIDE SEQUENCE [LARGE SCALE GENOMIC DNA]</scope>
    <source>
        <strain evidence="9">2013Ark11</strain>
    </source>
</reference>
<dbReference type="EMBL" id="LN906597">
    <property type="protein sequence ID" value="CUT17240.1"/>
    <property type="molecule type" value="Genomic_DNA"/>
</dbReference>
<proteinExistence type="inferred from homology"/>
<feature type="transmembrane region" description="Helical" evidence="7">
    <location>
        <begin position="181"/>
        <end position="200"/>
    </location>
</feature>
<protein>
    <recommendedName>
        <fullName evidence="7">UPF0056 membrane protein</fullName>
    </recommendedName>
</protein>
<dbReference type="NCBIfam" id="TIGR00427">
    <property type="entry name" value="NAAT family transporter"/>
    <property type="match status" value="1"/>
</dbReference>
<feature type="transmembrane region" description="Helical" evidence="7">
    <location>
        <begin position="116"/>
        <end position="137"/>
    </location>
</feature>
<dbReference type="STRING" id="1561003.Ark11_0390"/>
<dbReference type="InterPro" id="IPR002771">
    <property type="entry name" value="Multi_antbiot-R_MarC"/>
</dbReference>
<sequence>MSPSHSHNFISSVIVLLLVLDPFGNIAAVTALLKDVEPKRRKLFIFREGCIATALLFLFMFFGNGFLSLINLSKHAMQISGGILLFIISLDLVFPKANNQQELDKSPRLSPSYNEPFIFPVAIPLLAGPSALATVMLLSSHNSPLVDSFALIVSMAITTSILFASEWIYKRIGSQTMNAIVRLMGLLLSTISVQMVLAGIQEFVHAL</sequence>